<name>A0ABT9PVS9_9HYPH</name>
<evidence type="ECO:0008006" key="3">
    <source>
        <dbReference type="Google" id="ProtNLM"/>
    </source>
</evidence>
<dbReference type="Proteomes" id="UP001241472">
    <property type="component" value="Unassembled WGS sequence"/>
</dbReference>
<keyword evidence="2" id="KW-1185">Reference proteome</keyword>
<dbReference type="EMBL" id="JAUSRF010000008">
    <property type="protein sequence ID" value="MDP9837964.1"/>
    <property type="molecule type" value="Genomic_DNA"/>
</dbReference>
<sequence>MREMQLMVDDVLEDQLEALWRRHGPWAIVKGLIGTSLRRSQPWAKNRIGDLTNYMRRDIGLKEVVDDNEERALQLRRFL</sequence>
<protein>
    <recommendedName>
        <fullName evidence="3">DUF1127 domain-containing protein</fullName>
    </recommendedName>
</protein>
<reference evidence="1 2" key="1">
    <citation type="submission" date="2023-07" db="EMBL/GenBank/DDBJ databases">
        <title>Sorghum-associated microbial communities from plants grown in Nebraska, USA.</title>
        <authorList>
            <person name="Schachtman D."/>
        </authorList>
    </citation>
    <scope>NUCLEOTIDE SEQUENCE [LARGE SCALE GENOMIC DNA]</scope>
    <source>
        <strain evidence="1 2">DS1307</strain>
    </source>
</reference>
<evidence type="ECO:0000313" key="2">
    <source>
        <dbReference type="Proteomes" id="UP001241472"/>
    </source>
</evidence>
<accession>A0ABT9PVS9</accession>
<dbReference type="RefSeq" id="WP_306835453.1">
    <property type="nucleotide sequence ID" value="NZ_JAUSRF010000008.1"/>
</dbReference>
<comment type="caution">
    <text evidence="1">The sequence shown here is derived from an EMBL/GenBank/DDBJ whole genome shotgun (WGS) entry which is preliminary data.</text>
</comment>
<evidence type="ECO:0000313" key="1">
    <source>
        <dbReference type="EMBL" id="MDP9837964.1"/>
    </source>
</evidence>
<gene>
    <name evidence="1" type="ORF">J2T09_002724</name>
</gene>
<proteinExistence type="predicted"/>
<organism evidence="1 2">
    <name type="scientific">Neorhizobium huautlense</name>
    <dbReference type="NCBI Taxonomy" id="67774"/>
    <lineage>
        <taxon>Bacteria</taxon>
        <taxon>Pseudomonadati</taxon>
        <taxon>Pseudomonadota</taxon>
        <taxon>Alphaproteobacteria</taxon>
        <taxon>Hyphomicrobiales</taxon>
        <taxon>Rhizobiaceae</taxon>
        <taxon>Rhizobium/Agrobacterium group</taxon>
        <taxon>Neorhizobium</taxon>
    </lineage>
</organism>